<dbReference type="OMA" id="FRWEDSV"/>
<evidence type="ECO:0000256" key="2">
    <source>
        <dbReference type="ARBA" id="ARBA00004834"/>
    </source>
</evidence>
<dbReference type="HOGENOM" id="CLU_017810_1_0_1"/>
<evidence type="ECO:0000256" key="6">
    <source>
        <dbReference type="ARBA" id="ARBA00023277"/>
    </source>
</evidence>
<evidence type="ECO:0000256" key="5">
    <source>
        <dbReference type="ARBA" id="ARBA00022801"/>
    </source>
</evidence>
<proteinExistence type="inferred from homology"/>
<evidence type="ECO:0000313" key="11">
    <source>
        <dbReference type="Proteomes" id="UP000000599"/>
    </source>
</evidence>
<name>Q6BVW1_DEBHA</name>
<reference evidence="10 11" key="1">
    <citation type="journal article" date="2004" name="Nature">
        <title>Genome evolution in yeasts.</title>
        <authorList>
            <consortium name="Genolevures"/>
            <person name="Dujon B."/>
            <person name="Sherman D."/>
            <person name="Fischer G."/>
            <person name="Durrens P."/>
            <person name="Casaregola S."/>
            <person name="Lafontaine I."/>
            <person name="de Montigny J."/>
            <person name="Marck C."/>
            <person name="Neuveglise C."/>
            <person name="Talla E."/>
            <person name="Goffard N."/>
            <person name="Frangeul L."/>
            <person name="Aigle M."/>
            <person name="Anthouard V."/>
            <person name="Babour A."/>
            <person name="Barbe V."/>
            <person name="Barnay S."/>
            <person name="Blanchin S."/>
            <person name="Beckerich J.M."/>
            <person name="Beyne E."/>
            <person name="Bleykasten C."/>
            <person name="Boisrame A."/>
            <person name="Boyer J."/>
            <person name="Cattolico L."/>
            <person name="Confanioleri F."/>
            <person name="de Daruvar A."/>
            <person name="Despons L."/>
            <person name="Fabre E."/>
            <person name="Fairhead C."/>
            <person name="Ferry-Dumazet H."/>
            <person name="Groppi A."/>
            <person name="Hantraye F."/>
            <person name="Hennequin C."/>
            <person name="Jauniaux N."/>
            <person name="Joyet P."/>
            <person name="Kachouri R."/>
            <person name="Kerrest A."/>
            <person name="Koszul R."/>
            <person name="Lemaire M."/>
            <person name="Lesur I."/>
            <person name="Ma L."/>
            <person name="Muller H."/>
            <person name="Nicaud J.M."/>
            <person name="Nikolski M."/>
            <person name="Oztas S."/>
            <person name="Ozier-Kalogeropoulos O."/>
            <person name="Pellenz S."/>
            <person name="Potier S."/>
            <person name="Richard G.F."/>
            <person name="Straub M.L."/>
            <person name="Suleau A."/>
            <person name="Swennene D."/>
            <person name="Tekaia F."/>
            <person name="Wesolowski-Louvel M."/>
            <person name="Westhof E."/>
            <person name="Wirth B."/>
            <person name="Zeniou-Meyer M."/>
            <person name="Zivanovic I."/>
            <person name="Bolotin-Fukuhara M."/>
            <person name="Thierry A."/>
            <person name="Bouchier C."/>
            <person name="Caudron B."/>
            <person name="Scarpelli C."/>
            <person name="Gaillardin C."/>
            <person name="Weissenbach J."/>
            <person name="Wincker P."/>
            <person name="Souciet J.L."/>
        </authorList>
    </citation>
    <scope>NUCLEOTIDE SEQUENCE [LARGE SCALE GENOMIC DNA]</scope>
    <source>
        <strain evidence="11">ATCC 36239 / CBS 767 / BCRC 21394 / JCM 1990 / NBRC 0083 / IGC 2968</strain>
    </source>
</reference>
<keyword evidence="6" id="KW-0119">Carbohydrate metabolism</keyword>
<dbReference type="InterPro" id="IPR013780">
    <property type="entry name" value="Glyco_hydro_b"/>
</dbReference>
<evidence type="ECO:0000256" key="8">
    <source>
        <dbReference type="ARBA" id="ARBA00037415"/>
    </source>
</evidence>
<dbReference type="Pfam" id="PF06964">
    <property type="entry name" value="Alpha-L-AF_C"/>
    <property type="match status" value="1"/>
</dbReference>
<evidence type="ECO:0000259" key="9">
    <source>
        <dbReference type="SMART" id="SM00813"/>
    </source>
</evidence>
<dbReference type="GeneID" id="2913634"/>
<evidence type="ECO:0000256" key="4">
    <source>
        <dbReference type="ARBA" id="ARBA00012670"/>
    </source>
</evidence>
<dbReference type="InterPro" id="IPR010720">
    <property type="entry name" value="Alpha-L-AF_C"/>
</dbReference>
<evidence type="ECO:0000313" key="10">
    <source>
        <dbReference type="EMBL" id="CAG85672.2"/>
    </source>
</evidence>
<dbReference type="InterPro" id="IPR017853">
    <property type="entry name" value="GH"/>
</dbReference>
<dbReference type="SUPFAM" id="SSF51445">
    <property type="entry name" value="(Trans)glycosidases"/>
    <property type="match status" value="1"/>
</dbReference>
<comment type="function">
    <text evidence="8">Alpha-L-arabinofuranosidase involved in the degradation of arabinoxylan, a major component of plant hemicellulose. Acts only on small linear 1,5-alpha-linked L-arabinofuranosyl oligosaccharides.</text>
</comment>
<dbReference type="InterPro" id="IPR055235">
    <property type="entry name" value="ASD1_cat"/>
</dbReference>
<dbReference type="EMBL" id="CR382134">
    <property type="protein sequence ID" value="CAG85672.2"/>
    <property type="molecule type" value="Genomic_DNA"/>
</dbReference>
<dbReference type="eggNOG" id="ENOG502QRW4">
    <property type="taxonomic scope" value="Eukaryota"/>
</dbReference>
<dbReference type="InParanoid" id="Q6BVW1"/>
<evidence type="ECO:0000256" key="7">
    <source>
        <dbReference type="ARBA" id="ARBA00023295"/>
    </source>
</evidence>
<comment type="similarity">
    <text evidence="3">Belongs to the glycosyl hydrolase 51 family.</text>
</comment>
<evidence type="ECO:0000256" key="3">
    <source>
        <dbReference type="ARBA" id="ARBA00007186"/>
    </source>
</evidence>
<dbReference type="PANTHER" id="PTHR43576">
    <property type="entry name" value="ALPHA-L-ARABINOFURANOSIDASE C-RELATED"/>
    <property type="match status" value="1"/>
</dbReference>
<dbReference type="SUPFAM" id="SSF51011">
    <property type="entry name" value="Glycosyl hydrolase domain"/>
    <property type="match status" value="1"/>
</dbReference>
<keyword evidence="5" id="KW-0378">Hydrolase</keyword>
<keyword evidence="7" id="KW-0326">Glycosidase</keyword>
<sequence>MSNSAQTIEEIKSLSQSEIRIDPHRRLGEIDRKIYSGFLEHLGRCIYGGIVDYENPNKSLITKEGYRKDVAKALQDLDMPVIRWPGGNFVSSYHWQDGIGPKESRPRRPELAWLNEESNLFGTDEFLHWCEWMKIEPYLCLNMGTGTLDEALAWIEYCNSSSNTFWANLRRSNGHEEPYNVKYWGLGNEVWGPWQVGQMNEDDYCKKALQWAKAIKLLDPSVVLISCGCTGFSKWDYEITQNLFKFVDFHSIHLYTSDAKDQMKNITGPAAAETGIQITAKLLDLAKITNYSSSTSNSVAATEDLEIKKHRVKICFDEWNVWDPIRAGGEVGCEEKYTLGDALAVGSWLNVFIRQSGHVGMANIAQCVNVIAPIMTNQDKLFFQTTYHPFRLFSQKMRGESLNIHVATPLYKGDTRGGNMNIEWLKDVDSNITILDCSAAIDNNKIIMAVVNRSPTEDATTKVSLPGEPRNISPNANSWVIYHENINAINTFEEPENVVVEENVIALNFIHSNCESTFSISFKRHSLTMIEIQLLEGF</sequence>
<feature type="domain" description="Alpha-L-arabinofuranosidase C-terminal" evidence="9">
    <location>
        <begin position="317"/>
        <end position="526"/>
    </location>
</feature>
<keyword evidence="11" id="KW-1185">Reference proteome</keyword>
<dbReference type="GO" id="GO:0046373">
    <property type="term" value="P:L-arabinose metabolic process"/>
    <property type="evidence" value="ECO:0007669"/>
    <property type="project" value="InterPro"/>
</dbReference>
<dbReference type="AlphaFoldDB" id="Q6BVW1"/>
<comment type="catalytic activity">
    <reaction evidence="1">
        <text>Hydrolysis of terminal non-reducing alpha-L-arabinofuranoside residues in alpha-L-arabinosides.</text>
        <dbReference type="EC" id="3.2.1.55"/>
    </reaction>
</comment>
<dbReference type="UniPathway" id="UPA00667"/>
<dbReference type="GO" id="GO:0046556">
    <property type="term" value="F:alpha-L-arabinofuranosidase activity"/>
    <property type="evidence" value="ECO:0007669"/>
    <property type="project" value="UniProtKB-EC"/>
</dbReference>
<dbReference type="PANTHER" id="PTHR43576:SF3">
    <property type="entry name" value="ALPHA-L-ARABINOFURANOSIDASE C"/>
    <property type="match status" value="1"/>
</dbReference>
<dbReference type="EC" id="3.2.1.55" evidence="4"/>
<dbReference type="KEGG" id="dha:DEHA2B16258g"/>
<dbReference type="Gene3D" id="3.20.20.80">
    <property type="entry name" value="Glycosidases"/>
    <property type="match status" value="1"/>
</dbReference>
<dbReference type="Pfam" id="PF22848">
    <property type="entry name" value="ASD1_dom"/>
    <property type="match status" value="1"/>
</dbReference>
<protein>
    <recommendedName>
        <fullName evidence="4">non-reducing end alpha-L-arabinofuranosidase</fullName>
        <ecNumber evidence="4">3.2.1.55</ecNumber>
    </recommendedName>
</protein>
<dbReference type="SMART" id="SM00813">
    <property type="entry name" value="Alpha-L-AF_C"/>
    <property type="match status" value="1"/>
</dbReference>
<dbReference type="OrthoDB" id="3032304at2759"/>
<dbReference type="VEuPathDB" id="FungiDB:DEHA2B16258g"/>
<evidence type="ECO:0000256" key="1">
    <source>
        <dbReference type="ARBA" id="ARBA00001462"/>
    </source>
</evidence>
<comment type="pathway">
    <text evidence="2">Glycan metabolism; L-arabinan degradation.</text>
</comment>
<dbReference type="RefSeq" id="XP_457658.2">
    <property type="nucleotide sequence ID" value="XM_457658.1"/>
</dbReference>
<organism evidence="10 11">
    <name type="scientific">Debaryomyces hansenii (strain ATCC 36239 / CBS 767 / BCRC 21394 / JCM 1990 / NBRC 0083 / IGC 2968)</name>
    <name type="common">Yeast</name>
    <name type="synonym">Torulaspora hansenii</name>
    <dbReference type="NCBI Taxonomy" id="284592"/>
    <lineage>
        <taxon>Eukaryota</taxon>
        <taxon>Fungi</taxon>
        <taxon>Dikarya</taxon>
        <taxon>Ascomycota</taxon>
        <taxon>Saccharomycotina</taxon>
        <taxon>Pichiomycetes</taxon>
        <taxon>Debaryomycetaceae</taxon>
        <taxon>Debaryomyces</taxon>
    </lineage>
</organism>
<dbReference type="Gene3D" id="2.60.40.1180">
    <property type="entry name" value="Golgi alpha-mannosidase II"/>
    <property type="match status" value="1"/>
</dbReference>
<dbReference type="Proteomes" id="UP000000599">
    <property type="component" value="Chromosome B"/>
</dbReference>
<dbReference type="STRING" id="284592.Q6BVW1"/>
<accession>Q6BVW1</accession>
<dbReference type="GO" id="GO:0031222">
    <property type="term" value="P:arabinan catabolic process"/>
    <property type="evidence" value="ECO:0007669"/>
    <property type="project" value="UniProtKB-UniPathway"/>
</dbReference>
<dbReference type="CAZy" id="GH51">
    <property type="family name" value="Glycoside Hydrolase Family 51"/>
</dbReference>
<gene>
    <name evidence="10" type="ordered locus">DEHA2B16258g</name>
</gene>